<comment type="caution">
    <text evidence="1">The sequence shown here is derived from an EMBL/GenBank/DDBJ whole genome shotgun (WGS) entry which is preliminary data.</text>
</comment>
<dbReference type="Proteomes" id="UP001219525">
    <property type="component" value="Unassembled WGS sequence"/>
</dbReference>
<proteinExistence type="predicted"/>
<sequence>MDGRRWFLKNPCPKQAGSSVVSGHLARRRKGDALAVAARHSWQAASGRKLASSDGNGGRERGLVYMAEHGGLRVTARLAQARWAQHVLGASLHGQEVQRALGALAAGIGAVEAWAGA</sequence>
<name>A0AAD6YVV4_9AGAR</name>
<organism evidence="1 2">
    <name type="scientific">Mycena pura</name>
    <dbReference type="NCBI Taxonomy" id="153505"/>
    <lineage>
        <taxon>Eukaryota</taxon>
        <taxon>Fungi</taxon>
        <taxon>Dikarya</taxon>
        <taxon>Basidiomycota</taxon>
        <taxon>Agaricomycotina</taxon>
        <taxon>Agaricomycetes</taxon>
        <taxon>Agaricomycetidae</taxon>
        <taxon>Agaricales</taxon>
        <taxon>Marasmiineae</taxon>
        <taxon>Mycenaceae</taxon>
        <taxon>Mycena</taxon>
    </lineage>
</organism>
<gene>
    <name evidence="1" type="ORF">GGX14DRAFT_384513</name>
</gene>
<accession>A0AAD6YVV4</accession>
<dbReference type="AlphaFoldDB" id="A0AAD6YVV4"/>
<evidence type="ECO:0000313" key="1">
    <source>
        <dbReference type="EMBL" id="KAJ7230588.1"/>
    </source>
</evidence>
<dbReference type="EMBL" id="JARJCW010000001">
    <property type="protein sequence ID" value="KAJ7230588.1"/>
    <property type="molecule type" value="Genomic_DNA"/>
</dbReference>
<reference evidence="1" key="1">
    <citation type="submission" date="2023-03" db="EMBL/GenBank/DDBJ databases">
        <title>Massive genome expansion in bonnet fungi (Mycena s.s.) driven by repeated elements and novel gene families across ecological guilds.</title>
        <authorList>
            <consortium name="Lawrence Berkeley National Laboratory"/>
            <person name="Harder C.B."/>
            <person name="Miyauchi S."/>
            <person name="Viragh M."/>
            <person name="Kuo A."/>
            <person name="Thoen E."/>
            <person name="Andreopoulos B."/>
            <person name="Lu D."/>
            <person name="Skrede I."/>
            <person name="Drula E."/>
            <person name="Henrissat B."/>
            <person name="Morin E."/>
            <person name="Kohler A."/>
            <person name="Barry K."/>
            <person name="LaButti K."/>
            <person name="Morin E."/>
            <person name="Salamov A."/>
            <person name="Lipzen A."/>
            <person name="Mereny Z."/>
            <person name="Hegedus B."/>
            <person name="Baldrian P."/>
            <person name="Stursova M."/>
            <person name="Weitz H."/>
            <person name="Taylor A."/>
            <person name="Grigoriev I.V."/>
            <person name="Nagy L.G."/>
            <person name="Martin F."/>
            <person name="Kauserud H."/>
        </authorList>
    </citation>
    <scope>NUCLEOTIDE SEQUENCE</scope>
    <source>
        <strain evidence="1">9144</strain>
    </source>
</reference>
<protein>
    <submittedName>
        <fullName evidence="1">Uncharacterized protein</fullName>
    </submittedName>
</protein>
<keyword evidence="2" id="KW-1185">Reference proteome</keyword>
<evidence type="ECO:0000313" key="2">
    <source>
        <dbReference type="Proteomes" id="UP001219525"/>
    </source>
</evidence>